<evidence type="ECO:0000313" key="2">
    <source>
        <dbReference type="EMBL" id="MBW72495.1"/>
    </source>
</evidence>
<feature type="signal peptide" evidence="1">
    <location>
        <begin position="1"/>
        <end position="22"/>
    </location>
</feature>
<reference evidence="2" key="1">
    <citation type="submission" date="2018-01" db="EMBL/GenBank/DDBJ databases">
        <title>An insight into the sialome of Amazonian anophelines.</title>
        <authorList>
            <person name="Ribeiro J.M."/>
            <person name="Scarpassa V."/>
            <person name="Calvo E."/>
        </authorList>
    </citation>
    <scope>NUCLEOTIDE SEQUENCE</scope>
</reference>
<organism evidence="2">
    <name type="scientific">Anopheles darlingi</name>
    <name type="common">Mosquito</name>
    <dbReference type="NCBI Taxonomy" id="43151"/>
    <lineage>
        <taxon>Eukaryota</taxon>
        <taxon>Metazoa</taxon>
        <taxon>Ecdysozoa</taxon>
        <taxon>Arthropoda</taxon>
        <taxon>Hexapoda</taxon>
        <taxon>Insecta</taxon>
        <taxon>Pterygota</taxon>
        <taxon>Neoptera</taxon>
        <taxon>Endopterygota</taxon>
        <taxon>Diptera</taxon>
        <taxon>Nematocera</taxon>
        <taxon>Culicoidea</taxon>
        <taxon>Culicidae</taxon>
        <taxon>Anophelinae</taxon>
        <taxon>Anopheles</taxon>
    </lineage>
</organism>
<feature type="chain" id="PRO_5014617349" evidence="1">
    <location>
        <begin position="23"/>
        <end position="121"/>
    </location>
</feature>
<dbReference type="EMBL" id="GGFL01008317">
    <property type="protein sequence ID" value="MBW72495.1"/>
    <property type="molecule type" value="Transcribed_RNA"/>
</dbReference>
<accession>A0A2M4D4L3</accession>
<dbReference type="AlphaFoldDB" id="A0A2M4D4L3"/>
<proteinExistence type="predicted"/>
<sequence length="121" mass="13095">MVFDMAASHGAVVLVWTSDCVCECVFLCNAAANAHIGTGTHLANGHKQQNTSRYKICRLHQSVGVGLFQSSTLCINILSPLFQKFGPGQYITIKTGSLTFPGEWECRAISVCVGVRSRCTQ</sequence>
<evidence type="ECO:0000256" key="1">
    <source>
        <dbReference type="SAM" id="SignalP"/>
    </source>
</evidence>
<keyword evidence="1" id="KW-0732">Signal</keyword>
<name>A0A2M4D4L3_ANODA</name>
<protein>
    <submittedName>
        <fullName evidence="2">Putative secreted protein</fullName>
    </submittedName>
</protein>